<evidence type="ECO:0000256" key="7">
    <source>
        <dbReference type="SAM" id="MobiDB-lite"/>
    </source>
</evidence>
<dbReference type="GO" id="GO:0009003">
    <property type="term" value="F:signal peptidase activity"/>
    <property type="evidence" value="ECO:0007669"/>
    <property type="project" value="UniProtKB-EC"/>
</dbReference>
<evidence type="ECO:0000256" key="4">
    <source>
        <dbReference type="ARBA" id="ARBA00022801"/>
    </source>
</evidence>
<dbReference type="PANTHER" id="PTHR43390">
    <property type="entry name" value="SIGNAL PEPTIDASE I"/>
    <property type="match status" value="1"/>
</dbReference>
<sequence length="231" mass="26440">MDADTTHLETPQEESLNPPQVRKKSVTREYAEAIIFAILLVLTIRVFGMQAFKIPTGSMENTLLVGDFLFVNKFVYGAHVPFTDLRLPALQSPKRGDVVVFKYPKDETRDFIKRVVGEPGDVLEIRDSALYINDVLIDEPYAKFTATRRRPRNYNNSQIFPEGKGNRDFYGPVTIPEGQYFVMGDNRDQSDDSRFWGFLEDDLIIGKAMIIYLSLGDKRKPRLARIGDIIR</sequence>
<evidence type="ECO:0000313" key="10">
    <source>
        <dbReference type="Proteomes" id="UP000547674"/>
    </source>
</evidence>
<keyword evidence="6" id="KW-0645">Protease</keyword>
<dbReference type="GO" id="GO:0016020">
    <property type="term" value="C:membrane"/>
    <property type="evidence" value="ECO:0007669"/>
    <property type="project" value="UniProtKB-SubCell"/>
</dbReference>
<dbReference type="AlphaFoldDB" id="A0A7Y2H0Q2"/>
<dbReference type="PROSITE" id="PS00760">
    <property type="entry name" value="SPASE_I_2"/>
    <property type="match status" value="1"/>
</dbReference>
<dbReference type="Proteomes" id="UP000547674">
    <property type="component" value="Unassembled WGS sequence"/>
</dbReference>
<keyword evidence="4 6" id="KW-0378">Hydrolase</keyword>
<dbReference type="Gene3D" id="2.10.109.10">
    <property type="entry name" value="Umud Fragment, subunit A"/>
    <property type="match status" value="1"/>
</dbReference>
<keyword evidence="6" id="KW-1133">Transmembrane helix</keyword>
<name>A0A7Y2H0Q2_UNCEI</name>
<accession>A0A7Y2H0Q2</accession>
<dbReference type="InterPro" id="IPR036286">
    <property type="entry name" value="LexA/Signal_pep-like_sf"/>
</dbReference>
<dbReference type="SUPFAM" id="SSF51306">
    <property type="entry name" value="LexA/Signal peptidase"/>
    <property type="match status" value="1"/>
</dbReference>
<comment type="catalytic activity">
    <reaction evidence="1 6">
        <text>Cleavage of hydrophobic, N-terminal signal or leader sequences from secreted and periplasmic proteins.</text>
        <dbReference type="EC" id="3.4.21.89"/>
    </reaction>
</comment>
<evidence type="ECO:0000256" key="2">
    <source>
        <dbReference type="ARBA" id="ARBA00009370"/>
    </source>
</evidence>
<feature type="domain" description="Peptidase S26" evidence="8">
    <location>
        <begin position="28"/>
        <end position="212"/>
    </location>
</feature>
<evidence type="ECO:0000256" key="6">
    <source>
        <dbReference type="RuleBase" id="RU362042"/>
    </source>
</evidence>
<dbReference type="CDD" id="cd06530">
    <property type="entry name" value="S26_SPase_I"/>
    <property type="match status" value="1"/>
</dbReference>
<evidence type="ECO:0000259" key="8">
    <source>
        <dbReference type="Pfam" id="PF10502"/>
    </source>
</evidence>
<protein>
    <recommendedName>
        <fullName evidence="3 6">Signal peptidase I</fullName>
        <ecNumber evidence="3 6">3.4.21.89</ecNumber>
    </recommendedName>
</protein>
<evidence type="ECO:0000256" key="3">
    <source>
        <dbReference type="ARBA" id="ARBA00013208"/>
    </source>
</evidence>
<evidence type="ECO:0000313" key="9">
    <source>
        <dbReference type="EMBL" id="NNF05179.1"/>
    </source>
</evidence>
<comment type="caution">
    <text evidence="9">The sequence shown here is derived from an EMBL/GenBank/DDBJ whole genome shotgun (WGS) entry which is preliminary data.</text>
</comment>
<dbReference type="GO" id="GO:0006465">
    <property type="term" value="P:signal peptide processing"/>
    <property type="evidence" value="ECO:0007669"/>
    <property type="project" value="InterPro"/>
</dbReference>
<evidence type="ECO:0000256" key="1">
    <source>
        <dbReference type="ARBA" id="ARBA00000677"/>
    </source>
</evidence>
<dbReference type="InterPro" id="IPR019758">
    <property type="entry name" value="Pept_S26A_signal_pept_1_CS"/>
</dbReference>
<dbReference type="Pfam" id="PF10502">
    <property type="entry name" value="Peptidase_S26"/>
    <property type="match status" value="1"/>
</dbReference>
<dbReference type="EMBL" id="JABDJR010000007">
    <property type="protein sequence ID" value="NNF05179.1"/>
    <property type="molecule type" value="Genomic_DNA"/>
</dbReference>
<keyword evidence="6" id="KW-0812">Transmembrane</keyword>
<dbReference type="InterPro" id="IPR000223">
    <property type="entry name" value="Pept_S26A_signal_pept_1"/>
</dbReference>
<proteinExistence type="inferred from homology"/>
<gene>
    <name evidence="9" type="primary">lepB</name>
    <name evidence="9" type="ORF">HKN21_00325</name>
</gene>
<feature type="active site" evidence="5">
    <location>
        <position position="58"/>
    </location>
</feature>
<dbReference type="PANTHER" id="PTHR43390:SF1">
    <property type="entry name" value="CHLOROPLAST PROCESSING PEPTIDASE"/>
    <property type="match status" value="1"/>
</dbReference>
<feature type="region of interest" description="Disordered" evidence="7">
    <location>
        <begin position="1"/>
        <end position="22"/>
    </location>
</feature>
<reference evidence="9 10" key="1">
    <citation type="submission" date="2020-03" db="EMBL/GenBank/DDBJ databases">
        <title>Metabolic flexibility allows generalist bacteria to become dominant in a frequently disturbed ecosystem.</title>
        <authorList>
            <person name="Chen Y.-J."/>
            <person name="Leung P.M."/>
            <person name="Bay S.K."/>
            <person name="Hugenholtz P."/>
            <person name="Kessler A.J."/>
            <person name="Shelley G."/>
            <person name="Waite D.W."/>
            <person name="Cook P.L."/>
            <person name="Greening C."/>
        </authorList>
    </citation>
    <scope>NUCLEOTIDE SEQUENCE [LARGE SCALE GENOMIC DNA]</scope>
    <source>
        <strain evidence="9">SS_bin_28</strain>
    </source>
</reference>
<comment type="similarity">
    <text evidence="2 6">Belongs to the peptidase S26 family.</text>
</comment>
<dbReference type="InterPro" id="IPR019533">
    <property type="entry name" value="Peptidase_S26"/>
</dbReference>
<comment type="subcellular location">
    <subcellularLocation>
        <location evidence="6">Membrane</location>
        <topology evidence="6">Single-pass type II membrane protein</topology>
    </subcellularLocation>
</comment>
<feature type="transmembrane region" description="Helical" evidence="6">
    <location>
        <begin position="30"/>
        <end position="52"/>
    </location>
</feature>
<dbReference type="GO" id="GO:0004252">
    <property type="term" value="F:serine-type endopeptidase activity"/>
    <property type="evidence" value="ECO:0007669"/>
    <property type="project" value="InterPro"/>
</dbReference>
<dbReference type="PRINTS" id="PR00727">
    <property type="entry name" value="LEADERPTASE"/>
</dbReference>
<dbReference type="EC" id="3.4.21.89" evidence="3 6"/>
<organism evidence="9 10">
    <name type="scientific">Eiseniibacteriota bacterium</name>
    <dbReference type="NCBI Taxonomy" id="2212470"/>
    <lineage>
        <taxon>Bacteria</taxon>
        <taxon>Candidatus Eiseniibacteriota</taxon>
    </lineage>
</organism>
<feature type="active site" evidence="5">
    <location>
        <position position="113"/>
    </location>
</feature>
<dbReference type="PROSITE" id="PS00761">
    <property type="entry name" value="SPASE_I_3"/>
    <property type="match status" value="1"/>
</dbReference>
<dbReference type="NCBIfam" id="TIGR02227">
    <property type="entry name" value="sigpep_I_bact"/>
    <property type="match status" value="1"/>
</dbReference>
<dbReference type="InterPro" id="IPR019757">
    <property type="entry name" value="Pept_S26A_signal_pept_1_Lys-AS"/>
</dbReference>
<keyword evidence="6" id="KW-0472">Membrane</keyword>
<evidence type="ECO:0000256" key="5">
    <source>
        <dbReference type="PIRSR" id="PIRSR600223-1"/>
    </source>
</evidence>